<gene>
    <name evidence="1" type="ORF">GCM10025883_03540</name>
</gene>
<comment type="caution">
    <text evidence="1">The sequence shown here is derived from an EMBL/GenBank/DDBJ whole genome shotgun (WGS) entry which is preliminary data.</text>
</comment>
<dbReference type="Gene3D" id="3.40.50.300">
    <property type="entry name" value="P-loop containing nucleotide triphosphate hydrolases"/>
    <property type="match status" value="1"/>
</dbReference>
<name>A0ABQ6INM1_9MICO</name>
<sequence length="236" mass="24293">MTRVISVVGTAGGVGASVLTAALASRASHLGAAVVAVDARPFGGGLDVVLGADEEPGLRWRDLADAAGPVEGAEVFGRLPLAGRCGVLSFDRDEPLIPSPEALTCLVGALGRVSDIVLIDAPRAGEVWEAEVADLSDEVIAVTGYTIPALAAAAASLAHLDLVHDGLWLACRTDRETADLPDAITRRFDIPLLGAVPTDARVPTALREGRPPPGRGRLAKAVDAMLGNLRPLRRAA</sequence>
<organism evidence="1 2">
    <name type="scientific">Mobilicoccus caccae</name>
    <dbReference type="NCBI Taxonomy" id="1859295"/>
    <lineage>
        <taxon>Bacteria</taxon>
        <taxon>Bacillati</taxon>
        <taxon>Actinomycetota</taxon>
        <taxon>Actinomycetes</taxon>
        <taxon>Micrococcales</taxon>
        <taxon>Dermatophilaceae</taxon>
        <taxon>Mobilicoccus</taxon>
    </lineage>
</organism>
<evidence type="ECO:0000313" key="1">
    <source>
        <dbReference type="EMBL" id="GMA38309.1"/>
    </source>
</evidence>
<dbReference type="Proteomes" id="UP001157126">
    <property type="component" value="Unassembled WGS sequence"/>
</dbReference>
<dbReference type="EMBL" id="BSUO01000001">
    <property type="protein sequence ID" value="GMA38309.1"/>
    <property type="molecule type" value="Genomic_DNA"/>
</dbReference>
<dbReference type="RefSeq" id="WP_284302390.1">
    <property type="nucleotide sequence ID" value="NZ_BSUO01000001.1"/>
</dbReference>
<proteinExistence type="predicted"/>
<dbReference type="SUPFAM" id="SSF52540">
    <property type="entry name" value="P-loop containing nucleoside triphosphate hydrolases"/>
    <property type="match status" value="1"/>
</dbReference>
<keyword evidence="2" id="KW-1185">Reference proteome</keyword>
<dbReference type="PANTHER" id="PTHR43384:SF11">
    <property type="entry name" value="SEPTUM SITE DETERMINING PROTEIN"/>
    <property type="match status" value="1"/>
</dbReference>
<protein>
    <recommendedName>
        <fullName evidence="3">Secretion/DNA translocation related CpaE-like protein</fullName>
    </recommendedName>
</protein>
<dbReference type="InterPro" id="IPR050625">
    <property type="entry name" value="ParA/MinD_ATPase"/>
</dbReference>
<dbReference type="PANTHER" id="PTHR43384">
    <property type="entry name" value="SEPTUM SITE-DETERMINING PROTEIN MIND HOMOLOG, CHLOROPLASTIC-RELATED"/>
    <property type="match status" value="1"/>
</dbReference>
<evidence type="ECO:0000313" key="2">
    <source>
        <dbReference type="Proteomes" id="UP001157126"/>
    </source>
</evidence>
<dbReference type="InterPro" id="IPR027417">
    <property type="entry name" value="P-loop_NTPase"/>
</dbReference>
<reference evidence="2" key="1">
    <citation type="journal article" date="2019" name="Int. J. Syst. Evol. Microbiol.">
        <title>The Global Catalogue of Microorganisms (GCM) 10K type strain sequencing project: providing services to taxonomists for standard genome sequencing and annotation.</title>
        <authorList>
            <consortium name="The Broad Institute Genomics Platform"/>
            <consortium name="The Broad Institute Genome Sequencing Center for Infectious Disease"/>
            <person name="Wu L."/>
            <person name="Ma J."/>
        </authorList>
    </citation>
    <scope>NUCLEOTIDE SEQUENCE [LARGE SCALE GENOMIC DNA]</scope>
    <source>
        <strain evidence="2">NBRC 113072</strain>
    </source>
</reference>
<accession>A0ABQ6INM1</accession>
<evidence type="ECO:0008006" key="3">
    <source>
        <dbReference type="Google" id="ProtNLM"/>
    </source>
</evidence>